<dbReference type="Pfam" id="PF02321">
    <property type="entry name" value="OEP"/>
    <property type="match status" value="2"/>
</dbReference>
<comment type="caution">
    <text evidence="4">The sequence shown here is derived from an EMBL/GenBank/DDBJ whole genome shotgun (WGS) entry which is preliminary data.</text>
</comment>
<comment type="similarity">
    <text evidence="1 2">Belongs to the outer membrane factor (OMF) (TC 1.B.17) family.</text>
</comment>
<dbReference type="Gene3D" id="1.20.1600.10">
    <property type="entry name" value="Outer membrane efflux proteins (OEP)"/>
    <property type="match status" value="1"/>
</dbReference>
<feature type="coiled-coil region" evidence="3">
    <location>
        <begin position="233"/>
        <end position="260"/>
    </location>
</feature>
<keyword evidence="2" id="KW-0732">Signal</keyword>
<dbReference type="InterPro" id="IPR010131">
    <property type="entry name" value="MdtP/NodT-like"/>
</dbReference>
<sequence>MRPTLPLLAGLLLAGCSLAPDYLRPAAPIPAAWPGGPAYREAGLTPVAAGDAAQLSADAIGWRDFMHDPRLQSLVEIALANNRDLRVAALNVQGAEAQFRATRAELFPWVDGQGSLTTQRTPSDLSSAGANRGNAGINSRSYGANVGFTSFEIDLFGRLRNLSEAAFQSYLGYAETRRSAQISLVAQVATAYLAVLADAELLDLTRQTLASQESSLSVTRASVEGGATDALALRQAETSVQTARANLAAYTRQAAQDENALALLLGQPVPPDLLAGGRLAMAALLADLPVGLPSEVLLRRPDVQAAEHSLIAANANIGAARAAFFPSLSLTGSIGTASSSLSGLFAAGSAAWAFAPALSVPIFNAGSNQANLDLAKVQSNIYVARYEAAIQTAFREVADALAARGTYDDQIVAQQALTDAYADSYRLSELRFRGGVDNYLTTLDAQRSLYAAQQQLITLHQARLVNLVTLYKVLGGGWTDHAPEIATAAR</sequence>
<feature type="signal peptide" evidence="2">
    <location>
        <begin position="1"/>
        <end position="19"/>
    </location>
</feature>
<dbReference type="InterPro" id="IPR003423">
    <property type="entry name" value="OMP_efflux"/>
</dbReference>
<keyword evidence="2" id="KW-0449">Lipoprotein</keyword>
<dbReference type="AlphaFoldDB" id="A0A2W7IXI3"/>
<keyword evidence="2" id="KW-1134">Transmembrane beta strand</keyword>
<dbReference type="GO" id="GO:0005886">
    <property type="term" value="C:plasma membrane"/>
    <property type="evidence" value="ECO:0007669"/>
    <property type="project" value="UniProtKB-SubCell"/>
</dbReference>
<proteinExistence type="inferred from homology"/>
<dbReference type="GO" id="GO:0015562">
    <property type="term" value="F:efflux transmembrane transporter activity"/>
    <property type="evidence" value="ECO:0007669"/>
    <property type="project" value="InterPro"/>
</dbReference>
<dbReference type="PANTHER" id="PTHR30203:SF32">
    <property type="entry name" value="CATION EFFLUX SYSTEM PROTEIN CUSC"/>
    <property type="match status" value="1"/>
</dbReference>
<dbReference type="NCBIfam" id="TIGR01845">
    <property type="entry name" value="outer_NodT"/>
    <property type="match status" value="1"/>
</dbReference>
<comment type="subcellular location">
    <subcellularLocation>
        <location evidence="2">Cell membrane</location>
        <topology evidence="2">Lipid-anchor</topology>
    </subcellularLocation>
</comment>
<dbReference type="Gene3D" id="2.20.200.10">
    <property type="entry name" value="Outer membrane efflux proteins (OEP)"/>
    <property type="match status" value="1"/>
</dbReference>
<organism evidence="4 5">
    <name type="scientific">Humitalea rosea</name>
    <dbReference type="NCBI Taxonomy" id="990373"/>
    <lineage>
        <taxon>Bacteria</taxon>
        <taxon>Pseudomonadati</taxon>
        <taxon>Pseudomonadota</taxon>
        <taxon>Alphaproteobacteria</taxon>
        <taxon>Acetobacterales</taxon>
        <taxon>Roseomonadaceae</taxon>
        <taxon>Humitalea</taxon>
    </lineage>
</organism>
<dbReference type="OrthoDB" id="9783100at2"/>
<evidence type="ECO:0000313" key="4">
    <source>
        <dbReference type="EMBL" id="PZW50895.1"/>
    </source>
</evidence>
<name>A0A2W7IXI3_9PROT</name>
<keyword evidence="2" id="KW-0472">Membrane</keyword>
<dbReference type="SUPFAM" id="SSF56954">
    <property type="entry name" value="Outer membrane efflux proteins (OEP)"/>
    <property type="match status" value="1"/>
</dbReference>
<keyword evidence="3" id="KW-0175">Coiled coil</keyword>
<keyword evidence="2" id="KW-0812">Transmembrane</keyword>
<evidence type="ECO:0000313" key="5">
    <source>
        <dbReference type="Proteomes" id="UP000249688"/>
    </source>
</evidence>
<keyword evidence="2" id="KW-0564">Palmitate</keyword>
<dbReference type="PROSITE" id="PS51257">
    <property type="entry name" value="PROKAR_LIPOPROTEIN"/>
    <property type="match status" value="1"/>
</dbReference>
<accession>A0A2W7IXI3</accession>
<keyword evidence="5" id="KW-1185">Reference proteome</keyword>
<evidence type="ECO:0000256" key="3">
    <source>
        <dbReference type="SAM" id="Coils"/>
    </source>
</evidence>
<evidence type="ECO:0000256" key="2">
    <source>
        <dbReference type="RuleBase" id="RU362097"/>
    </source>
</evidence>
<dbReference type="Proteomes" id="UP000249688">
    <property type="component" value="Unassembled WGS sequence"/>
</dbReference>
<dbReference type="RefSeq" id="WP_111396189.1">
    <property type="nucleotide sequence ID" value="NZ_QKYU01000001.1"/>
</dbReference>
<feature type="chain" id="PRO_5015796330" evidence="2">
    <location>
        <begin position="20"/>
        <end position="490"/>
    </location>
</feature>
<dbReference type="EMBL" id="QKYU01000001">
    <property type="protein sequence ID" value="PZW50895.1"/>
    <property type="molecule type" value="Genomic_DNA"/>
</dbReference>
<reference evidence="4 5" key="1">
    <citation type="submission" date="2018-06" db="EMBL/GenBank/DDBJ databases">
        <title>Genomic Encyclopedia of Archaeal and Bacterial Type Strains, Phase II (KMG-II): from individual species to whole genera.</title>
        <authorList>
            <person name="Goeker M."/>
        </authorList>
    </citation>
    <scope>NUCLEOTIDE SEQUENCE [LARGE SCALE GENOMIC DNA]</scope>
    <source>
        <strain evidence="4 5">DSM 24525</strain>
    </source>
</reference>
<dbReference type="PANTHER" id="PTHR30203">
    <property type="entry name" value="OUTER MEMBRANE CATION EFFLUX PROTEIN"/>
    <property type="match status" value="1"/>
</dbReference>
<evidence type="ECO:0000256" key="1">
    <source>
        <dbReference type="ARBA" id="ARBA00007613"/>
    </source>
</evidence>
<gene>
    <name evidence="4" type="ORF">C8P66_101110</name>
</gene>
<protein>
    <submittedName>
        <fullName evidence="4">Multidrug efflux system outer membrane protein</fullName>
    </submittedName>
</protein>